<evidence type="ECO:0000313" key="2">
    <source>
        <dbReference type="EMBL" id="SFB40126.1"/>
    </source>
</evidence>
<protein>
    <submittedName>
        <fullName evidence="2">Peptidase family M23</fullName>
    </submittedName>
</protein>
<accession>A0A1I1ARU0</accession>
<dbReference type="RefSeq" id="WP_090034892.1">
    <property type="nucleotide sequence ID" value="NZ_BONM01000014.1"/>
</dbReference>
<sequence length="384" mass="39142">MKRTAAIAAAVVVALLVVFAVPVGLVGMALVSASFGGVGESEDGGCTGEGSPITALPPDQLPVQVGGWSQEQLANAATIVAVGQQRGVPLRGQTIAVMTAMGESSLVNVGYGDDRHGVTNPDGALTCSLGLFQQQWCLGWGTKEQVMDPVYAAGKFYERLVTVPDWGAMAPTLAAHAVQRNADPWHYAKWWDAAVEVVAAISGEAAISDLLHEDDAPCAVAGDATGVSLEGWANPAVGSRSSGFGPRNTGIPGASMYHLGQDIANDCRTPLYAAAAGTVTAAGLTSYGNVIAIDHGQGAITRYLHVLTGSLMVDVGDQVQAGQQIGGMGGDKDLDPKGAGTSSGCHLHFEVIVNGEAIDPMPFMSSRGVNLGSSLTPQGPPAGA</sequence>
<dbReference type="Pfam" id="PF01551">
    <property type="entry name" value="Peptidase_M23"/>
    <property type="match status" value="1"/>
</dbReference>
<dbReference type="CDD" id="cd12797">
    <property type="entry name" value="M23_peptidase"/>
    <property type="match status" value="1"/>
</dbReference>
<organism evidence="2 3">
    <name type="scientific">Cellulomonas marina</name>
    <dbReference type="NCBI Taxonomy" id="988821"/>
    <lineage>
        <taxon>Bacteria</taxon>
        <taxon>Bacillati</taxon>
        <taxon>Actinomycetota</taxon>
        <taxon>Actinomycetes</taxon>
        <taxon>Micrococcales</taxon>
        <taxon>Cellulomonadaceae</taxon>
        <taxon>Cellulomonas</taxon>
    </lineage>
</organism>
<reference evidence="2 3" key="1">
    <citation type="submission" date="2016-10" db="EMBL/GenBank/DDBJ databases">
        <authorList>
            <person name="de Groot N.N."/>
        </authorList>
    </citation>
    <scope>NUCLEOTIDE SEQUENCE [LARGE SCALE GENOMIC DNA]</scope>
    <source>
        <strain evidence="2 3">CGMCC 4.6945</strain>
    </source>
</reference>
<dbReference type="InterPro" id="IPR050570">
    <property type="entry name" value="Cell_wall_metabolism_enzyme"/>
</dbReference>
<feature type="domain" description="M23ase beta-sheet core" evidence="1">
    <location>
        <begin position="257"/>
        <end position="360"/>
    </location>
</feature>
<keyword evidence="3" id="KW-1185">Reference proteome</keyword>
<dbReference type="PANTHER" id="PTHR21666">
    <property type="entry name" value="PEPTIDASE-RELATED"/>
    <property type="match status" value="1"/>
</dbReference>
<dbReference type="SUPFAM" id="SSF51261">
    <property type="entry name" value="Duplicated hybrid motif"/>
    <property type="match status" value="1"/>
</dbReference>
<name>A0A1I1ARU0_9CELL</name>
<dbReference type="OrthoDB" id="5171895at2"/>
<dbReference type="InterPro" id="IPR016047">
    <property type="entry name" value="M23ase_b-sheet_dom"/>
</dbReference>
<dbReference type="STRING" id="988821.SAMN05421867_12130"/>
<dbReference type="GO" id="GO:0004222">
    <property type="term" value="F:metalloendopeptidase activity"/>
    <property type="evidence" value="ECO:0007669"/>
    <property type="project" value="TreeGrafter"/>
</dbReference>
<evidence type="ECO:0000313" key="3">
    <source>
        <dbReference type="Proteomes" id="UP000199012"/>
    </source>
</evidence>
<evidence type="ECO:0000259" key="1">
    <source>
        <dbReference type="Pfam" id="PF01551"/>
    </source>
</evidence>
<dbReference type="PANTHER" id="PTHR21666:SF270">
    <property type="entry name" value="MUREIN HYDROLASE ACTIVATOR ENVC"/>
    <property type="match status" value="1"/>
</dbReference>
<dbReference type="Gene3D" id="2.70.70.10">
    <property type="entry name" value="Glucose Permease (Domain IIA)"/>
    <property type="match status" value="1"/>
</dbReference>
<dbReference type="AlphaFoldDB" id="A0A1I1ARU0"/>
<proteinExistence type="predicted"/>
<gene>
    <name evidence="2" type="ORF">SAMN05421867_12130</name>
</gene>
<dbReference type="EMBL" id="FOKA01000021">
    <property type="protein sequence ID" value="SFB40126.1"/>
    <property type="molecule type" value="Genomic_DNA"/>
</dbReference>
<dbReference type="InterPro" id="IPR011055">
    <property type="entry name" value="Dup_hybrid_motif"/>
</dbReference>
<dbReference type="Proteomes" id="UP000199012">
    <property type="component" value="Unassembled WGS sequence"/>
</dbReference>